<dbReference type="InterPro" id="IPR000209">
    <property type="entry name" value="Peptidase_S8/S53_dom"/>
</dbReference>
<dbReference type="Proteomes" id="UP000604825">
    <property type="component" value="Unassembled WGS sequence"/>
</dbReference>
<dbReference type="InterPro" id="IPR037045">
    <property type="entry name" value="S8pro/Inhibitor_I9_sf"/>
</dbReference>
<keyword evidence="3 6" id="KW-0732">Signal</keyword>
<dbReference type="InterPro" id="IPR036852">
    <property type="entry name" value="Peptidase_S8/S53_dom_sf"/>
</dbReference>
<dbReference type="PANTHER" id="PTHR10795">
    <property type="entry name" value="PROPROTEIN CONVERTASE SUBTILISIN/KEXIN"/>
    <property type="match status" value="1"/>
</dbReference>
<evidence type="ECO:0000259" key="10">
    <source>
        <dbReference type="Pfam" id="PF17766"/>
    </source>
</evidence>
<dbReference type="Gene3D" id="2.60.40.2310">
    <property type="match status" value="1"/>
</dbReference>
<evidence type="ECO:0000259" key="8">
    <source>
        <dbReference type="Pfam" id="PF02225"/>
    </source>
</evidence>
<name>A0A811PIC0_9POAL</name>
<feature type="domain" description="Inhibitor I9" evidence="9">
    <location>
        <begin position="30"/>
        <end position="108"/>
    </location>
</feature>
<evidence type="ECO:0000259" key="7">
    <source>
        <dbReference type="Pfam" id="PF00082"/>
    </source>
</evidence>
<evidence type="ECO:0000256" key="2">
    <source>
        <dbReference type="ARBA" id="ARBA00022670"/>
    </source>
</evidence>
<comment type="caution">
    <text evidence="11">The sequence shown here is derived from an EMBL/GenBank/DDBJ whole genome shotgun (WGS) entry which is preliminary data.</text>
</comment>
<dbReference type="Pfam" id="PF02225">
    <property type="entry name" value="PA"/>
    <property type="match status" value="1"/>
</dbReference>
<dbReference type="GO" id="GO:0006508">
    <property type="term" value="P:proteolysis"/>
    <property type="evidence" value="ECO:0007669"/>
    <property type="project" value="UniProtKB-KW"/>
</dbReference>
<proteinExistence type="inferred from homology"/>
<evidence type="ECO:0000313" key="11">
    <source>
        <dbReference type="EMBL" id="CAD6242087.1"/>
    </source>
</evidence>
<dbReference type="EMBL" id="CAJGYO010000007">
    <property type="protein sequence ID" value="CAD6242087.1"/>
    <property type="molecule type" value="Genomic_DNA"/>
</dbReference>
<evidence type="ECO:0000256" key="5">
    <source>
        <dbReference type="PROSITE-ProRule" id="PRU01240"/>
    </source>
</evidence>
<dbReference type="FunFam" id="2.60.40.2310:FF:000001">
    <property type="entry name" value="Subtilisin-like protease SBT1.5"/>
    <property type="match status" value="1"/>
</dbReference>
<keyword evidence="4" id="KW-0378">Hydrolase</keyword>
<dbReference type="Pfam" id="PF00082">
    <property type="entry name" value="Peptidase_S8"/>
    <property type="match status" value="1"/>
</dbReference>
<dbReference type="InterPro" id="IPR041469">
    <property type="entry name" value="Subtilisin-like_FN3"/>
</dbReference>
<gene>
    <name evidence="11" type="ORF">NCGR_LOCUS27670</name>
</gene>
<feature type="domain" description="PA" evidence="8">
    <location>
        <begin position="342"/>
        <end position="423"/>
    </location>
</feature>
<dbReference type="GO" id="GO:0004252">
    <property type="term" value="F:serine-type endopeptidase activity"/>
    <property type="evidence" value="ECO:0007669"/>
    <property type="project" value="InterPro"/>
</dbReference>
<feature type="domain" description="Peptidase S8/S53" evidence="7">
    <location>
        <begin position="175"/>
        <end position="537"/>
    </location>
</feature>
<comment type="caution">
    <text evidence="5">Lacks conserved residue(s) required for the propagation of feature annotation.</text>
</comment>
<feature type="signal peptide" evidence="6">
    <location>
        <begin position="1"/>
        <end position="20"/>
    </location>
</feature>
<dbReference type="Gene3D" id="3.40.50.200">
    <property type="entry name" value="Peptidase S8/S53 domain"/>
    <property type="match status" value="2"/>
</dbReference>
<dbReference type="FunFam" id="3.50.30.30:FF:000005">
    <property type="entry name" value="subtilisin-like protease SBT1.5"/>
    <property type="match status" value="1"/>
</dbReference>
<dbReference type="SUPFAM" id="SSF52743">
    <property type="entry name" value="Subtilisin-like"/>
    <property type="match status" value="1"/>
</dbReference>
<dbReference type="Pfam" id="PF17766">
    <property type="entry name" value="fn3_6"/>
    <property type="match status" value="1"/>
</dbReference>
<dbReference type="InterPro" id="IPR003137">
    <property type="entry name" value="PA_domain"/>
</dbReference>
<evidence type="ECO:0000256" key="6">
    <source>
        <dbReference type="SAM" id="SignalP"/>
    </source>
</evidence>
<sequence>MGRLAGVWLLSLLLAVAAAAGEPETEVQASYIVHVAPGHAPRSSRPRLLSRAYTSFLRDHLPTHLQQPEPRLHYSYAHAATGFAPGLTRRQADHLATLSSVLAVVPDVFGVYPKDSASFAAHPLMTPPPAKFRGGCVSAPAFNATAYCNNKLVGAKFFYKGYEAKYGPIDEALKSPLDTEGHGTHTASTAAGSAVGDASFFSYAKGKAVGMAPGARIAAYKVLWNNGCMGADVLAAFDEAIKDGVDVISFSIGANGNPPKFYRDHNAVGAFRAVSQGIVVSASAGNEGPGESTVKNSAPWFITVGASAINRQFPANVVLGSGEIFTGTSLYAGTPLGSSKIPLVYGGDVGSETCEAGKLNAGSIAGKIVVCDPGDGAAQGEAVKLAGGAGAIIGTEEGYGEQAFTIPHVLPATAVTFAAAKEIKKYIGANASPVATIVFLGTVTSRTPSSPRMASFSSRGPNLRAPEILKPDITAPGVDILAAWTGENSPSELARPQWSSAAIRSALMTTAYNVDNAGYVIKDMSTSQASTPFVSGSGHVDPNRALEPGLVYDAGADDYVSFLCALGYTAEEIAIFTKERTDCSKRKASVGDLNHPSFSVVLGSDKKEVQQHRVVRDVRSEILVGYTVSVTSPAGVRVTVSPQTLLFSALQRTLKYEVTFTPLKGENVTEKHTFGSIVWSDGKHKVTSPIAITWPVNQQSQVAAM</sequence>
<accession>A0A811PIC0</accession>
<reference evidence="11" key="1">
    <citation type="submission" date="2020-10" db="EMBL/GenBank/DDBJ databases">
        <authorList>
            <person name="Han B."/>
            <person name="Lu T."/>
            <person name="Zhao Q."/>
            <person name="Huang X."/>
            <person name="Zhao Y."/>
        </authorList>
    </citation>
    <scope>NUCLEOTIDE SEQUENCE</scope>
</reference>
<protein>
    <submittedName>
        <fullName evidence="11">Uncharacterized protein</fullName>
    </submittedName>
</protein>
<evidence type="ECO:0000256" key="4">
    <source>
        <dbReference type="ARBA" id="ARBA00022825"/>
    </source>
</evidence>
<dbReference type="AlphaFoldDB" id="A0A811PIC0"/>
<keyword evidence="4" id="KW-0720">Serine protease</keyword>
<evidence type="ECO:0000313" key="12">
    <source>
        <dbReference type="Proteomes" id="UP000604825"/>
    </source>
</evidence>
<dbReference type="OrthoDB" id="690684at2759"/>
<comment type="similarity">
    <text evidence="1 5">Belongs to the peptidase S8 family.</text>
</comment>
<feature type="domain" description="Subtilisin-like protease fibronectin type-III" evidence="10">
    <location>
        <begin position="592"/>
        <end position="692"/>
    </location>
</feature>
<dbReference type="InterPro" id="IPR010259">
    <property type="entry name" value="S8pro/Inhibitor_I9"/>
</dbReference>
<dbReference type="Gene3D" id="3.30.70.80">
    <property type="entry name" value="Peptidase S8 propeptide/proteinase inhibitor I9"/>
    <property type="match status" value="1"/>
</dbReference>
<dbReference type="Pfam" id="PF05922">
    <property type="entry name" value="Inhibitor_I9"/>
    <property type="match status" value="1"/>
</dbReference>
<organism evidence="11 12">
    <name type="scientific">Miscanthus lutarioriparius</name>
    <dbReference type="NCBI Taxonomy" id="422564"/>
    <lineage>
        <taxon>Eukaryota</taxon>
        <taxon>Viridiplantae</taxon>
        <taxon>Streptophyta</taxon>
        <taxon>Embryophyta</taxon>
        <taxon>Tracheophyta</taxon>
        <taxon>Spermatophyta</taxon>
        <taxon>Magnoliopsida</taxon>
        <taxon>Liliopsida</taxon>
        <taxon>Poales</taxon>
        <taxon>Poaceae</taxon>
        <taxon>PACMAD clade</taxon>
        <taxon>Panicoideae</taxon>
        <taxon>Andropogonodae</taxon>
        <taxon>Andropogoneae</taxon>
        <taxon>Saccharinae</taxon>
        <taxon>Miscanthus</taxon>
    </lineage>
</organism>
<dbReference type="PROSITE" id="PS51892">
    <property type="entry name" value="SUBTILASE"/>
    <property type="match status" value="1"/>
</dbReference>
<keyword evidence="2" id="KW-0645">Protease</keyword>
<evidence type="ECO:0000256" key="1">
    <source>
        <dbReference type="ARBA" id="ARBA00011073"/>
    </source>
</evidence>
<dbReference type="InterPro" id="IPR045051">
    <property type="entry name" value="SBT"/>
</dbReference>
<keyword evidence="12" id="KW-1185">Reference proteome</keyword>
<evidence type="ECO:0000256" key="3">
    <source>
        <dbReference type="ARBA" id="ARBA00022729"/>
    </source>
</evidence>
<evidence type="ECO:0000259" key="9">
    <source>
        <dbReference type="Pfam" id="PF05922"/>
    </source>
</evidence>
<dbReference type="CDD" id="cd02120">
    <property type="entry name" value="PA_subtilisin_like"/>
    <property type="match status" value="1"/>
</dbReference>
<feature type="chain" id="PRO_5032656301" evidence="6">
    <location>
        <begin position="21"/>
        <end position="705"/>
    </location>
</feature>